<dbReference type="Pfam" id="PF21900">
    <property type="entry name" value="DUF6920"/>
    <property type="match status" value="1"/>
</dbReference>
<dbReference type="RefSeq" id="WP_386076837.1">
    <property type="nucleotide sequence ID" value="NZ_JBHTJT010000046.1"/>
</dbReference>
<dbReference type="InterPro" id="IPR054213">
    <property type="entry name" value="DUF6920"/>
</dbReference>
<gene>
    <name evidence="1" type="ORF">ACFQ2S_18785</name>
</gene>
<evidence type="ECO:0000313" key="1">
    <source>
        <dbReference type="EMBL" id="MFD0981684.1"/>
    </source>
</evidence>
<name>A0ABW3IUD8_9RHOB</name>
<sequence length="254" mass="27794">MTERDIRAFQARIEAIAADTHQVPTPAQDLSSLPEPVQRYFGFVFPDGAHEASLVRLEVAGNFRRPQTDTFNATTAEQVIAIGAPALMFSATTPVLPGIWARAYDYFADGEMEMKAKVLSLFTVVDESETPALNVISLRRWLFESALFPSALLPGGPVRWEAIDESHARAIVEANGQTAAMVATFDAEGRMTQMQAEEDGDLATPYHGSGEHVTREDYRPVGGVMIPHSFVISRAAGGEIYPFFDAKIISIAFE</sequence>
<dbReference type="EMBL" id="JBHTJT010000046">
    <property type="protein sequence ID" value="MFD0981684.1"/>
    <property type="molecule type" value="Genomic_DNA"/>
</dbReference>
<keyword evidence="2" id="KW-1185">Reference proteome</keyword>
<evidence type="ECO:0000313" key="2">
    <source>
        <dbReference type="Proteomes" id="UP001597108"/>
    </source>
</evidence>
<reference evidence="2" key="1">
    <citation type="journal article" date="2019" name="Int. J. Syst. Evol. Microbiol.">
        <title>The Global Catalogue of Microorganisms (GCM) 10K type strain sequencing project: providing services to taxonomists for standard genome sequencing and annotation.</title>
        <authorList>
            <consortium name="The Broad Institute Genomics Platform"/>
            <consortium name="The Broad Institute Genome Sequencing Center for Infectious Disease"/>
            <person name="Wu L."/>
            <person name="Ma J."/>
        </authorList>
    </citation>
    <scope>NUCLEOTIDE SEQUENCE [LARGE SCALE GENOMIC DNA]</scope>
    <source>
        <strain evidence="2">CCUG 60524</strain>
    </source>
</reference>
<dbReference type="Proteomes" id="UP001597108">
    <property type="component" value="Unassembled WGS sequence"/>
</dbReference>
<organism evidence="1 2">
    <name type="scientific">Tropicimonas aquimaris</name>
    <dbReference type="NCBI Taxonomy" id="914152"/>
    <lineage>
        <taxon>Bacteria</taxon>
        <taxon>Pseudomonadati</taxon>
        <taxon>Pseudomonadota</taxon>
        <taxon>Alphaproteobacteria</taxon>
        <taxon>Rhodobacterales</taxon>
        <taxon>Roseobacteraceae</taxon>
        <taxon>Tropicimonas</taxon>
    </lineage>
</organism>
<proteinExistence type="predicted"/>
<protein>
    <submittedName>
        <fullName evidence="1">DUF6920 family protein</fullName>
    </submittedName>
</protein>
<comment type="caution">
    <text evidence="1">The sequence shown here is derived from an EMBL/GenBank/DDBJ whole genome shotgun (WGS) entry which is preliminary data.</text>
</comment>
<accession>A0ABW3IUD8</accession>